<dbReference type="PANTHER" id="PTHR21016:SF25">
    <property type="entry name" value="TM2 DOMAIN-CONTAINING PROTEIN DDB_G0277895-RELATED"/>
    <property type="match status" value="1"/>
</dbReference>
<comment type="subcellular location">
    <subcellularLocation>
        <location evidence="1">Membrane</location>
        <topology evidence="1">Multi-pass membrane protein</topology>
    </subcellularLocation>
</comment>
<proteinExistence type="inferred from homology"/>
<dbReference type="EMBL" id="AFQF01007724">
    <property type="protein sequence ID" value="EGU71750.1"/>
    <property type="molecule type" value="Genomic_DNA"/>
</dbReference>
<evidence type="ECO:0000256" key="4">
    <source>
        <dbReference type="ARBA" id="ARBA00022989"/>
    </source>
</evidence>
<keyword evidence="5" id="KW-0472">Membrane</keyword>
<dbReference type="GO" id="GO:0016020">
    <property type="term" value="C:membrane"/>
    <property type="evidence" value="ECO:0007669"/>
    <property type="project" value="UniProtKB-SubCell"/>
</dbReference>
<dbReference type="OrthoDB" id="408511at2759"/>
<evidence type="ECO:0000256" key="5">
    <source>
        <dbReference type="ARBA" id="ARBA00023136"/>
    </source>
</evidence>
<evidence type="ECO:0000256" key="2">
    <source>
        <dbReference type="ARBA" id="ARBA00008284"/>
    </source>
</evidence>
<name>F9GGF5_FUSOF</name>
<evidence type="ECO:0000256" key="1">
    <source>
        <dbReference type="ARBA" id="ARBA00004141"/>
    </source>
</evidence>
<dbReference type="Pfam" id="PF05154">
    <property type="entry name" value="TM2"/>
    <property type="match status" value="1"/>
</dbReference>
<keyword evidence="3" id="KW-0812">Transmembrane</keyword>
<sequence length="194" mass="22192">MPLLKPSMRLSDKPSSSTTMLQPDLYYSTKFDHESFPGYSTNLGTFRNRSLDRKRHISRRETLETACNSLLGDCLGCHCLMWDNHATILWLIMEWTVAIERPFDLAKRSWGGFDERPTTAKCYRQERTAMLLAFFLGSFGIDQFYAHHWPLALFKLLTLGAGGVWWLVDVVLWMVGGVYGTPGCPGGSEHSWQY</sequence>
<organism evidence="7">
    <name type="scientific">Fusarium oxysporum (strain Fo5176)</name>
    <name type="common">Fusarium vascular wilt</name>
    <dbReference type="NCBI Taxonomy" id="660025"/>
    <lineage>
        <taxon>Eukaryota</taxon>
        <taxon>Fungi</taxon>
        <taxon>Dikarya</taxon>
        <taxon>Ascomycota</taxon>
        <taxon>Pezizomycotina</taxon>
        <taxon>Sordariomycetes</taxon>
        <taxon>Hypocreomycetidae</taxon>
        <taxon>Hypocreales</taxon>
        <taxon>Nectriaceae</taxon>
        <taxon>Fusarium</taxon>
        <taxon>Fusarium oxysporum species complex</taxon>
    </lineage>
</organism>
<dbReference type="InterPro" id="IPR007829">
    <property type="entry name" value="TM2"/>
</dbReference>
<protein>
    <recommendedName>
        <fullName evidence="6">TM2 domain-containing protein</fullName>
    </recommendedName>
</protein>
<evidence type="ECO:0000259" key="6">
    <source>
        <dbReference type="Pfam" id="PF05154"/>
    </source>
</evidence>
<feature type="domain" description="TM2" evidence="6">
    <location>
        <begin position="128"/>
        <end position="171"/>
    </location>
</feature>
<keyword evidence="4" id="KW-1133">Transmembrane helix</keyword>
<gene>
    <name evidence="7" type="ORF">FOXB_17739</name>
</gene>
<evidence type="ECO:0000256" key="3">
    <source>
        <dbReference type="ARBA" id="ARBA00022692"/>
    </source>
</evidence>
<dbReference type="PaxDb" id="5507-FOXG_14815P0"/>
<evidence type="ECO:0000313" key="7">
    <source>
        <dbReference type="EMBL" id="EGU71750.1"/>
    </source>
</evidence>
<reference evidence="7" key="1">
    <citation type="journal article" date="2012" name="Mol. Plant Microbe Interact.">
        <title>A highly conserved effector in Fusarium oxysporum is required for full virulence on Arabidopsis.</title>
        <authorList>
            <person name="Thatcher L.F."/>
            <person name="Gardiner D.M."/>
            <person name="Kazan K."/>
            <person name="Manners J."/>
        </authorList>
    </citation>
    <scope>NUCLEOTIDE SEQUENCE [LARGE SCALE GENOMIC DNA]</scope>
    <source>
        <strain evidence="7">Fo5176</strain>
    </source>
</reference>
<dbReference type="STRING" id="660025.F9GGF5"/>
<accession>F9GGF5</accession>
<dbReference type="PANTHER" id="PTHR21016">
    <property type="entry name" value="BETA-AMYLOID BINDING PROTEIN-RELATED"/>
    <property type="match status" value="1"/>
</dbReference>
<dbReference type="AlphaFoldDB" id="F9GGF5"/>
<comment type="similarity">
    <text evidence="2">Belongs to the TM2 family.</text>
</comment>
<comment type="caution">
    <text evidence="7">The sequence shown here is derived from an EMBL/GenBank/DDBJ whole genome shotgun (WGS) entry which is preliminary data.</text>
</comment>
<dbReference type="InterPro" id="IPR050932">
    <property type="entry name" value="TM2D1-3-like"/>
</dbReference>